<accession>W4LXQ6</accession>
<dbReference type="HOGENOM" id="CLU_2380848_0_0_7"/>
<keyword evidence="3" id="KW-1185">Reference proteome</keyword>
<evidence type="ECO:0000313" key="3">
    <source>
        <dbReference type="Proteomes" id="UP000019141"/>
    </source>
</evidence>
<dbReference type="Proteomes" id="UP000019141">
    <property type="component" value="Unassembled WGS sequence"/>
</dbReference>
<organism evidence="2 3">
    <name type="scientific">Entotheonella factor</name>
    <dbReference type="NCBI Taxonomy" id="1429438"/>
    <lineage>
        <taxon>Bacteria</taxon>
        <taxon>Pseudomonadati</taxon>
        <taxon>Nitrospinota/Tectimicrobiota group</taxon>
        <taxon>Candidatus Tectimicrobiota</taxon>
        <taxon>Candidatus Entotheonellia</taxon>
        <taxon>Candidatus Entotheonellales</taxon>
        <taxon>Candidatus Entotheonellaceae</taxon>
        <taxon>Candidatus Entotheonella</taxon>
    </lineage>
</organism>
<dbReference type="NCBIfam" id="TIGR02605">
    <property type="entry name" value="CxxC_CxxC_SSSS"/>
    <property type="match status" value="1"/>
</dbReference>
<name>W4LXQ6_ENTF1</name>
<dbReference type="PANTHER" id="PTHR34404:SF3">
    <property type="entry name" value="REGULATORY PROTEIN, FMDB FAMILY"/>
    <property type="match status" value="1"/>
</dbReference>
<dbReference type="SMART" id="SM00834">
    <property type="entry name" value="CxxC_CXXC_SSSS"/>
    <property type="match status" value="1"/>
</dbReference>
<proteinExistence type="predicted"/>
<protein>
    <recommendedName>
        <fullName evidence="1">Putative regulatory protein FmdB zinc ribbon domain-containing protein</fullName>
    </recommendedName>
</protein>
<dbReference type="Pfam" id="PF09723">
    <property type="entry name" value="Zn_ribbon_8"/>
    <property type="match status" value="1"/>
</dbReference>
<dbReference type="AlphaFoldDB" id="W4LXQ6"/>
<dbReference type="InterPro" id="IPR013429">
    <property type="entry name" value="Regulatory_FmdB_Zinc_ribbon"/>
</dbReference>
<reference evidence="2 3" key="1">
    <citation type="journal article" date="2014" name="Nature">
        <title>An environmental bacterial taxon with a large and distinct metabolic repertoire.</title>
        <authorList>
            <person name="Wilson M.C."/>
            <person name="Mori T."/>
            <person name="Ruckert C."/>
            <person name="Uria A.R."/>
            <person name="Helf M.J."/>
            <person name="Takada K."/>
            <person name="Gernert C."/>
            <person name="Steffens U.A."/>
            <person name="Heycke N."/>
            <person name="Schmitt S."/>
            <person name="Rinke C."/>
            <person name="Helfrich E.J."/>
            <person name="Brachmann A.O."/>
            <person name="Gurgui C."/>
            <person name="Wakimoto T."/>
            <person name="Kracht M."/>
            <person name="Crusemann M."/>
            <person name="Hentschel U."/>
            <person name="Abe I."/>
            <person name="Matsunaga S."/>
            <person name="Kalinowski J."/>
            <person name="Takeyama H."/>
            <person name="Piel J."/>
        </authorList>
    </citation>
    <scope>NUCLEOTIDE SEQUENCE [LARGE SCALE GENOMIC DNA]</scope>
    <source>
        <strain evidence="3">TSY1</strain>
    </source>
</reference>
<gene>
    <name evidence="2" type="ORF">ETSY1_04560</name>
</gene>
<dbReference type="EMBL" id="AZHW01000171">
    <property type="protein sequence ID" value="ETX02167.1"/>
    <property type="molecule type" value="Genomic_DNA"/>
</dbReference>
<sequence length="94" mass="11103">MPVYEYKCEPCQVIYQVRQGMKDDPLQICPACKNHVSRMISAPNVNLRNYSSPTQAKYDKMSDAEEIAREKVWQQTYKTIWLPEPVKHDPWDEL</sequence>
<dbReference type="PANTHER" id="PTHR34404">
    <property type="entry name" value="REGULATORY PROTEIN, FMDB FAMILY"/>
    <property type="match status" value="1"/>
</dbReference>
<feature type="domain" description="Putative regulatory protein FmdB zinc ribbon" evidence="1">
    <location>
        <begin position="1"/>
        <end position="41"/>
    </location>
</feature>
<evidence type="ECO:0000259" key="1">
    <source>
        <dbReference type="SMART" id="SM00834"/>
    </source>
</evidence>
<evidence type="ECO:0000313" key="2">
    <source>
        <dbReference type="EMBL" id="ETX02167.1"/>
    </source>
</evidence>
<comment type="caution">
    <text evidence="2">The sequence shown here is derived from an EMBL/GenBank/DDBJ whole genome shotgun (WGS) entry which is preliminary data.</text>
</comment>